<evidence type="ECO:0000313" key="2">
    <source>
        <dbReference type="Proteomes" id="UP001215280"/>
    </source>
</evidence>
<gene>
    <name evidence="1" type="ORF">DFH07DRAFT_770019</name>
</gene>
<keyword evidence="2" id="KW-1185">Reference proteome</keyword>
<organism evidence="1 2">
    <name type="scientific">Mycena maculata</name>
    <dbReference type="NCBI Taxonomy" id="230809"/>
    <lineage>
        <taxon>Eukaryota</taxon>
        <taxon>Fungi</taxon>
        <taxon>Dikarya</taxon>
        <taxon>Basidiomycota</taxon>
        <taxon>Agaricomycotina</taxon>
        <taxon>Agaricomycetes</taxon>
        <taxon>Agaricomycetidae</taxon>
        <taxon>Agaricales</taxon>
        <taxon>Marasmiineae</taxon>
        <taxon>Mycenaceae</taxon>
        <taxon>Mycena</taxon>
    </lineage>
</organism>
<reference evidence="1" key="1">
    <citation type="submission" date="2023-03" db="EMBL/GenBank/DDBJ databases">
        <title>Massive genome expansion in bonnet fungi (Mycena s.s.) driven by repeated elements and novel gene families across ecological guilds.</title>
        <authorList>
            <consortium name="Lawrence Berkeley National Laboratory"/>
            <person name="Harder C.B."/>
            <person name="Miyauchi S."/>
            <person name="Viragh M."/>
            <person name="Kuo A."/>
            <person name="Thoen E."/>
            <person name="Andreopoulos B."/>
            <person name="Lu D."/>
            <person name="Skrede I."/>
            <person name="Drula E."/>
            <person name="Henrissat B."/>
            <person name="Morin E."/>
            <person name="Kohler A."/>
            <person name="Barry K."/>
            <person name="LaButti K."/>
            <person name="Morin E."/>
            <person name="Salamov A."/>
            <person name="Lipzen A."/>
            <person name="Mereny Z."/>
            <person name="Hegedus B."/>
            <person name="Baldrian P."/>
            <person name="Stursova M."/>
            <person name="Weitz H."/>
            <person name="Taylor A."/>
            <person name="Grigoriev I.V."/>
            <person name="Nagy L.G."/>
            <person name="Martin F."/>
            <person name="Kauserud H."/>
        </authorList>
    </citation>
    <scope>NUCLEOTIDE SEQUENCE</scope>
    <source>
        <strain evidence="1">CBHHK188m</strain>
    </source>
</reference>
<dbReference type="EMBL" id="JARJLG010000034">
    <property type="protein sequence ID" value="KAJ7765875.1"/>
    <property type="molecule type" value="Genomic_DNA"/>
</dbReference>
<sequence length="201" mass="22225">MNRNLTLVVLSSNCPVLMVDDILHAITEDLPIPNSAVVMKIGEGYGLVACLIVMYDRIAVGMFADLLYWMMRTLEFSGIKLFFKLQPSTGCSGLLQASEASDDSICRHLVRMPSQTVDIMIDFCLHTAPLEFCRPPSAGDRVLRNISKLLHGCMHFDNDQGPILSANCLPVLDAVSKQICNVSPLRRLVFSVTIGKLRLKT</sequence>
<comment type="caution">
    <text evidence="1">The sequence shown here is derived from an EMBL/GenBank/DDBJ whole genome shotgun (WGS) entry which is preliminary data.</text>
</comment>
<evidence type="ECO:0000313" key="1">
    <source>
        <dbReference type="EMBL" id="KAJ7765875.1"/>
    </source>
</evidence>
<dbReference type="AlphaFoldDB" id="A0AAD7JJ31"/>
<dbReference type="Proteomes" id="UP001215280">
    <property type="component" value="Unassembled WGS sequence"/>
</dbReference>
<name>A0AAD7JJ31_9AGAR</name>
<proteinExistence type="predicted"/>
<protein>
    <submittedName>
        <fullName evidence="1">Uncharacterized protein</fullName>
    </submittedName>
</protein>
<accession>A0AAD7JJ31</accession>